<reference evidence="2" key="1">
    <citation type="journal article" date="2024" name="Proc. Natl. Acad. Sci. U.S.A.">
        <title>Extraordinary preservation of gene collinearity over three hundred million years revealed in homosporous lycophytes.</title>
        <authorList>
            <person name="Li C."/>
            <person name="Wickell D."/>
            <person name="Kuo L.Y."/>
            <person name="Chen X."/>
            <person name="Nie B."/>
            <person name="Liao X."/>
            <person name="Peng D."/>
            <person name="Ji J."/>
            <person name="Jenkins J."/>
            <person name="Williams M."/>
            <person name="Shu S."/>
            <person name="Plott C."/>
            <person name="Barry K."/>
            <person name="Rajasekar S."/>
            <person name="Grimwood J."/>
            <person name="Han X."/>
            <person name="Sun S."/>
            <person name="Hou Z."/>
            <person name="He W."/>
            <person name="Dai G."/>
            <person name="Sun C."/>
            <person name="Schmutz J."/>
            <person name="Leebens-Mack J.H."/>
            <person name="Li F.W."/>
            <person name="Wang L."/>
        </authorList>
    </citation>
    <scope>NUCLEOTIDE SEQUENCE [LARGE SCALE GENOMIC DNA]</scope>
    <source>
        <strain evidence="2">cv. PW_Plant_1</strain>
    </source>
</reference>
<proteinExistence type="predicted"/>
<keyword evidence="2" id="KW-1185">Reference proteome</keyword>
<evidence type="ECO:0000313" key="1">
    <source>
        <dbReference type="EMBL" id="KAJ7546611.1"/>
    </source>
</evidence>
<accession>A0ACC2CX53</accession>
<dbReference type="EMBL" id="CM055099">
    <property type="protein sequence ID" value="KAJ7546611.1"/>
    <property type="molecule type" value="Genomic_DNA"/>
</dbReference>
<dbReference type="Proteomes" id="UP001162992">
    <property type="component" value="Chromosome 8"/>
</dbReference>
<name>A0ACC2CX53_DIPCM</name>
<organism evidence="1 2">
    <name type="scientific">Diphasiastrum complanatum</name>
    <name type="common">Issler's clubmoss</name>
    <name type="synonym">Lycopodium complanatum</name>
    <dbReference type="NCBI Taxonomy" id="34168"/>
    <lineage>
        <taxon>Eukaryota</taxon>
        <taxon>Viridiplantae</taxon>
        <taxon>Streptophyta</taxon>
        <taxon>Embryophyta</taxon>
        <taxon>Tracheophyta</taxon>
        <taxon>Lycopodiopsida</taxon>
        <taxon>Lycopodiales</taxon>
        <taxon>Lycopodiaceae</taxon>
        <taxon>Lycopodioideae</taxon>
        <taxon>Diphasiastrum</taxon>
    </lineage>
</organism>
<comment type="caution">
    <text evidence="1">The sequence shown here is derived from an EMBL/GenBank/DDBJ whole genome shotgun (WGS) entry which is preliminary data.</text>
</comment>
<gene>
    <name evidence="1" type="ORF">O6H91_08G046900</name>
</gene>
<sequence>MEPGLQTVGLYTSVFCCMACSVPCKPSPVVKIPLRKIRSYNTRILLDSFPKLTVQAIFWGENRRKSKLQPLQQDFTILAEIKQLSLEEATPTTTISSPITISVVSSIALIQPQDWDICATESTGLQSTNPFVSHAFLSTLEETKCAVPEEGWLPQHLVARNQEGEVLGVVPLYLKSHSYGEYVFDHSWASAFYRYGGSYYPKLQCCVPFSPVTGPRVLVRERHDKDEVFNILCKSMLELIHRFQVSSLHVTFPTQQDCEKMSHHGFLERIGMQYHWHNHDYKSFDEFLMDLKQTKRKNIRQERKKVQAQNLKVKRLRGDEIKAHHWDAFYKFYRNTTDNKWGQAYLTRDFFHMLGSRMGRDVLLVIAEDNEELVAGALNLIGGDTLYGRNWGSAPNIFYSHLHFEMCYYQAMEAAIEWGLKKVEAGAQGEHKIQRGYLPTATYSAHYISDIEFRDAIADFLSRETMQMKSAMQILYQSSPFKAGSHQESDNNSLDRPLESQFMNSS</sequence>
<protein>
    <submittedName>
        <fullName evidence="1">Uncharacterized protein</fullName>
    </submittedName>
</protein>
<evidence type="ECO:0000313" key="2">
    <source>
        <dbReference type="Proteomes" id="UP001162992"/>
    </source>
</evidence>